<dbReference type="GeneID" id="95358008"/>
<dbReference type="EMBL" id="BNBO01000089">
    <property type="protein sequence ID" value="GHE26011.1"/>
    <property type="molecule type" value="Genomic_DNA"/>
</dbReference>
<dbReference type="RefSeq" id="WP_190215667.1">
    <property type="nucleotide sequence ID" value="NZ_BNBO01000089.1"/>
</dbReference>
<comment type="caution">
    <text evidence="1">The sequence shown here is derived from an EMBL/GenBank/DDBJ whole genome shotgun (WGS) entry which is preliminary data.</text>
</comment>
<sequence length="61" mass="6559">MTSGPYLEADARHPSFFLLSALVLQEWAEDREILLRILNAPVGVGGRGWIGLASHSNGTPA</sequence>
<dbReference type="Proteomes" id="UP000617734">
    <property type="component" value="Unassembled WGS sequence"/>
</dbReference>
<keyword evidence="2" id="KW-1185">Reference proteome</keyword>
<accession>A0A919DAF1</accession>
<name>A0A919DAF1_9ACTN</name>
<reference evidence="1" key="2">
    <citation type="submission" date="2020-09" db="EMBL/GenBank/DDBJ databases">
        <authorList>
            <person name="Sun Q."/>
            <person name="Ohkuma M."/>
        </authorList>
    </citation>
    <scope>NUCLEOTIDE SEQUENCE</scope>
    <source>
        <strain evidence="1">JCM 4646</strain>
    </source>
</reference>
<gene>
    <name evidence="1" type="ORF">GCM10018781_77990</name>
</gene>
<evidence type="ECO:0000313" key="1">
    <source>
        <dbReference type="EMBL" id="GHE26011.1"/>
    </source>
</evidence>
<proteinExistence type="predicted"/>
<dbReference type="AlphaFoldDB" id="A0A919DAF1"/>
<organism evidence="1 2">
    <name type="scientific">Kitasatospora indigofera</name>
    <dbReference type="NCBI Taxonomy" id="67307"/>
    <lineage>
        <taxon>Bacteria</taxon>
        <taxon>Bacillati</taxon>
        <taxon>Actinomycetota</taxon>
        <taxon>Actinomycetes</taxon>
        <taxon>Kitasatosporales</taxon>
        <taxon>Streptomycetaceae</taxon>
        <taxon>Kitasatospora</taxon>
    </lineage>
</organism>
<evidence type="ECO:0000313" key="2">
    <source>
        <dbReference type="Proteomes" id="UP000617734"/>
    </source>
</evidence>
<protein>
    <submittedName>
        <fullName evidence="1">Uncharacterized protein</fullName>
    </submittedName>
</protein>
<reference evidence="1" key="1">
    <citation type="journal article" date="2014" name="Int. J. Syst. Evol. Microbiol.">
        <title>Complete genome sequence of Corynebacterium casei LMG S-19264T (=DSM 44701T), isolated from a smear-ripened cheese.</title>
        <authorList>
            <consortium name="US DOE Joint Genome Institute (JGI-PGF)"/>
            <person name="Walter F."/>
            <person name="Albersmeier A."/>
            <person name="Kalinowski J."/>
            <person name="Ruckert C."/>
        </authorList>
    </citation>
    <scope>NUCLEOTIDE SEQUENCE</scope>
    <source>
        <strain evidence="1">JCM 4646</strain>
    </source>
</reference>